<dbReference type="RefSeq" id="WP_190299752.1">
    <property type="nucleotide sequence ID" value="NZ_CP061173.1"/>
</dbReference>
<keyword evidence="2" id="KW-0614">Plasmid</keyword>
<gene>
    <name evidence="2" type="ORF">IAQ67_28425</name>
</gene>
<accession>A0A7H0YH87</accession>
<dbReference type="EMBL" id="CP061173">
    <property type="protein sequence ID" value="QNR70445.1"/>
    <property type="molecule type" value="Genomic_DNA"/>
</dbReference>
<dbReference type="InterPro" id="IPR004843">
    <property type="entry name" value="Calcineurin-like_PHP"/>
</dbReference>
<reference evidence="2 3" key="1">
    <citation type="submission" date="2020-09" db="EMBL/GenBank/DDBJ databases">
        <title>Characterization of Paenibacillus peoriae strain ZF390 with broad-spectrum antimicrobial activity as a potential biocontrol agent.</title>
        <authorList>
            <person name="Li L."/>
            <person name="Zhao Y."/>
            <person name="Li B."/>
            <person name="Xie X."/>
        </authorList>
    </citation>
    <scope>NUCLEOTIDE SEQUENCE [LARGE SCALE GENOMIC DNA]</scope>
    <source>
        <strain evidence="2 3">ZF390</strain>
        <plasmid evidence="2 3">pPlas1</plasmid>
    </source>
</reference>
<dbReference type="AlphaFoldDB" id="A0A7H0YH87"/>
<dbReference type="InterPro" id="IPR029052">
    <property type="entry name" value="Metallo-depent_PP-like"/>
</dbReference>
<proteinExistence type="predicted"/>
<evidence type="ECO:0000313" key="2">
    <source>
        <dbReference type="EMBL" id="QNR70445.1"/>
    </source>
</evidence>
<dbReference type="Pfam" id="PF00149">
    <property type="entry name" value="Metallophos"/>
    <property type="match status" value="1"/>
</dbReference>
<geneLocation type="plasmid" evidence="2 3">
    <name>pPlas1</name>
</geneLocation>
<dbReference type="Proteomes" id="UP000516384">
    <property type="component" value="Plasmid pPlas1"/>
</dbReference>
<protein>
    <submittedName>
        <fullName evidence="2">Metallophosphoesterase</fullName>
    </submittedName>
</protein>
<sequence>MMKYLQSTYEGNAETLNVLCLNDLHIGAPEADMELLKRCIKFALDNEKNTRILLNGDMIEGVTRLSKGDIYTQRLSPKEQIDVVVELLEPVKHLIDAVTIGNHDDRIERETSIDVVEMICRYLGIRERYLGTRGIVGFNVGGHHYSVDMHHGTGGGGTVAAVENAMKRLWKSDSDVMYTGHWHKEFSKPIKRFAIDHESKVVLDEKRWLVCGNTILNTAEYAARGGFEEGFPSQALMRLSGLDKKNIEVDWIRSC</sequence>
<name>A0A7H0YH87_9BACL</name>
<evidence type="ECO:0000259" key="1">
    <source>
        <dbReference type="Pfam" id="PF00149"/>
    </source>
</evidence>
<organism evidence="2 3">
    <name type="scientific">Paenibacillus peoriae</name>
    <dbReference type="NCBI Taxonomy" id="59893"/>
    <lineage>
        <taxon>Bacteria</taxon>
        <taxon>Bacillati</taxon>
        <taxon>Bacillota</taxon>
        <taxon>Bacilli</taxon>
        <taxon>Bacillales</taxon>
        <taxon>Paenibacillaceae</taxon>
        <taxon>Paenibacillus</taxon>
    </lineage>
</organism>
<evidence type="ECO:0000313" key="3">
    <source>
        <dbReference type="Proteomes" id="UP000516384"/>
    </source>
</evidence>
<dbReference type="GO" id="GO:0016787">
    <property type="term" value="F:hydrolase activity"/>
    <property type="evidence" value="ECO:0007669"/>
    <property type="project" value="InterPro"/>
</dbReference>
<dbReference type="SUPFAM" id="SSF56300">
    <property type="entry name" value="Metallo-dependent phosphatases"/>
    <property type="match status" value="1"/>
</dbReference>
<feature type="domain" description="Calcineurin-like phosphoesterase" evidence="1">
    <location>
        <begin position="17"/>
        <end position="152"/>
    </location>
</feature>